<gene>
    <name evidence="1" type="ORF">GCM10007028_05940</name>
</gene>
<sequence length="559" mass="61923">MNSKFNKYLSVILLTVIITFIGCKEQQKKEKNESGKKVEKVIENTSNELSYQLPPTNPFLIANSSYPSVHSNPAQSDVTKWATWNENIAIKAENTQWLPWVTSIGTVHRPYGNGEEALFVSGTNKIGKIKITNGAFEWVDEVVVPGYDYDVPSENEIEATVNEMISGGTDESKYLPPYAKHVKAIKQSSANIGNGIYTMMDHEGNYFCGFGTSIFKVSDKTPGDINSKIEIVKAFDVKDGVTPEEAKQISRIFALGMTYDGNIAVAMPGIIAVLDRNLENMQYVILEGEAVDNGISIDDKGGIYCVTSKYMRKIVWDGKKISDKEEDGAWKSEYDYVPNPKALSRGSGNTPSLMGYGPDEDHLVFVADAGDDISAVAFWRDDIPEDFKQKEGTKSRRIADQIKLKIDVPATIEWSPHIYGNGVMMMASAWPDPVYDEHGKLAIFETVLTAGVTRQPPTGVEKWSWDKETYSLKSDWTIQRGLQWALYPVSASANTVTLTIAEEGNYSLQTVDWDTGKEISTTNLGNNPIFNTAGGLFIPIDEDRIYITGVMGPVMITKP</sequence>
<keyword evidence="2" id="KW-1185">Reference proteome</keyword>
<accession>A0A918QST2</accession>
<dbReference type="RefSeq" id="WP_189359268.1">
    <property type="nucleotide sequence ID" value="NZ_BMWZ01000001.1"/>
</dbReference>
<reference evidence="1" key="1">
    <citation type="journal article" date="2014" name="Int. J. Syst. Evol. Microbiol.">
        <title>Complete genome sequence of Corynebacterium casei LMG S-19264T (=DSM 44701T), isolated from a smear-ripened cheese.</title>
        <authorList>
            <consortium name="US DOE Joint Genome Institute (JGI-PGF)"/>
            <person name="Walter F."/>
            <person name="Albersmeier A."/>
            <person name="Kalinowski J."/>
            <person name="Ruckert C."/>
        </authorList>
    </citation>
    <scope>NUCLEOTIDE SEQUENCE</scope>
    <source>
        <strain evidence="1">KCTC 12710</strain>
    </source>
</reference>
<dbReference type="AlphaFoldDB" id="A0A918QST2"/>
<dbReference type="EMBL" id="BMWZ01000001">
    <property type="protein sequence ID" value="GGZ71434.1"/>
    <property type="molecule type" value="Genomic_DNA"/>
</dbReference>
<proteinExistence type="predicted"/>
<reference evidence="1" key="2">
    <citation type="submission" date="2020-09" db="EMBL/GenBank/DDBJ databases">
        <authorList>
            <person name="Sun Q."/>
            <person name="Kim S."/>
        </authorList>
    </citation>
    <scope>NUCLEOTIDE SEQUENCE</scope>
    <source>
        <strain evidence="1">KCTC 12710</strain>
    </source>
</reference>
<dbReference type="Proteomes" id="UP000636004">
    <property type="component" value="Unassembled WGS sequence"/>
</dbReference>
<dbReference type="SUPFAM" id="SSF75011">
    <property type="entry name" value="3-carboxy-cis,cis-mucoante lactonizing enzyme"/>
    <property type="match status" value="1"/>
</dbReference>
<comment type="caution">
    <text evidence="1">The sequence shown here is derived from an EMBL/GenBank/DDBJ whole genome shotgun (WGS) entry which is preliminary data.</text>
</comment>
<dbReference type="PROSITE" id="PS51257">
    <property type="entry name" value="PROKAR_LIPOPROTEIN"/>
    <property type="match status" value="1"/>
</dbReference>
<organism evidence="1 2">
    <name type="scientific">Algibacter mikhailovii</name>
    <dbReference type="NCBI Taxonomy" id="425498"/>
    <lineage>
        <taxon>Bacteria</taxon>
        <taxon>Pseudomonadati</taxon>
        <taxon>Bacteroidota</taxon>
        <taxon>Flavobacteriia</taxon>
        <taxon>Flavobacteriales</taxon>
        <taxon>Flavobacteriaceae</taxon>
        <taxon>Algibacter</taxon>
    </lineage>
</organism>
<name>A0A918QST2_9FLAO</name>
<evidence type="ECO:0000313" key="2">
    <source>
        <dbReference type="Proteomes" id="UP000636004"/>
    </source>
</evidence>
<evidence type="ECO:0000313" key="1">
    <source>
        <dbReference type="EMBL" id="GGZ71434.1"/>
    </source>
</evidence>
<protein>
    <submittedName>
        <fullName evidence="1">Uncharacterized protein</fullName>
    </submittedName>
</protein>